<reference evidence="7 8" key="1">
    <citation type="submission" date="2021-01" db="EMBL/GenBank/DDBJ databases">
        <title>FDA dAtabase for Regulatory Grade micrObial Sequences (FDA-ARGOS): Supporting development and validation of Infectious Disease Dx tests.</title>
        <authorList>
            <person name="Nelson B."/>
            <person name="Plummer A."/>
            <person name="Tallon L."/>
            <person name="Sadzewicz L."/>
            <person name="Zhao X."/>
            <person name="Boylan J."/>
            <person name="Ott S."/>
            <person name="Bowen H."/>
            <person name="Vavikolanu K."/>
            <person name="Mehta A."/>
            <person name="Aluvathingal J."/>
            <person name="Nadendla S."/>
            <person name="Myers T."/>
            <person name="Yan Y."/>
            <person name="Sichtig H."/>
        </authorList>
    </citation>
    <scope>NUCLEOTIDE SEQUENCE [LARGE SCALE GENOMIC DNA]</scope>
    <source>
        <strain evidence="7 8">FDAARGOS_1161</strain>
    </source>
</reference>
<name>A0A974NMH9_PERPY</name>
<keyword evidence="4" id="KW-0862">Zinc</keyword>
<gene>
    <name evidence="7" type="ORF">I6J18_22895</name>
</gene>
<dbReference type="SUPFAM" id="SSF50447">
    <property type="entry name" value="Translation proteins"/>
    <property type="match status" value="1"/>
</dbReference>
<dbReference type="PANTHER" id="PTHR43462:SF1">
    <property type="entry name" value="ALANYL-TRNA EDITING PROTEIN AARSD1"/>
    <property type="match status" value="1"/>
</dbReference>
<dbReference type="InterPro" id="IPR009000">
    <property type="entry name" value="Transl_B-barrel_sf"/>
</dbReference>
<dbReference type="InterPro" id="IPR018163">
    <property type="entry name" value="Thr/Ala-tRNA-synth_IIc_edit"/>
</dbReference>
<protein>
    <submittedName>
        <fullName evidence="7">Alanyl-tRNA editing protein</fullName>
    </submittedName>
</protein>
<dbReference type="Pfam" id="PF07973">
    <property type="entry name" value="tRNA_SAD"/>
    <property type="match status" value="1"/>
</dbReference>
<sequence length="388" mass="43702">MTKKLYYSTPHTHEWETTITSVKETEGHFYITLAETAFYPEGGGQPSDHGTINGLDVLEVSLVNDEVVHKLSSAPPSEVVSCTINWSRRFDHMQQHSGQHLLSAVCRELFDAQTLSFHLGQDYVTIDIALTDLTDSQVLAIESKANQYIYENRKLITYFVTTKQLQELPVVKPPKVSENIRIVEMEGIEFNPCGGTHVERTGEIGLLKIIKTEKQKSQTRIYFLCGLRTLTDYTESSKILNHLTAHFNTHRSELVNRVEKLDNDAKNQAKEIEQLKREAANYEAATLLSSTENGLLSKVFDNKSMKELQVLAHSILAEEPVLVLFATTVENKVFLTHNGSNPLDCGKFFKEQLPLFNGRGGGSPKAAQAGFTNEQLLKFFEFAKQQLH</sequence>
<evidence type="ECO:0000313" key="7">
    <source>
        <dbReference type="EMBL" id="QQT00375.1"/>
    </source>
</evidence>
<organism evidence="7 8">
    <name type="scientific">Peribacillus psychrosaccharolyticus</name>
    <name type="common">Bacillus psychrosaccharolyticus</name>
    <dbReference type="NCBI Taxonomy" id="1407"/>
    <lineage>
        <taxon>Bacteria</taxon>
        <taxon>Bacillati</taxon>
        <taxon>Bacillota</taxon>
        <taxon>Bacilli</taxon>
        <taxon>Bacillales</taxon>
        <taxon>Bacillaceae</taxon>
        <taxon>Peribacillus</taxon>
    </lineage>
</organism>
<dbReference type="GO" id="GO:0046872">
    <property type="term" value="F:metal ion binding"/>
    <property type="evidence" value="ECO:0007669"/>
    <property type="project" value="UniProtKB-KW"/>
</dbReference>
<comment type="cofactor">
    <cofactor evidence="1">
        <name>Zn(2+)</name>
        <dbReference type="ChEBI" id="CHEBI:29105"/>
    </cofactor>
</comment>
<dbReference type="GO" id="GO:0002161">
    <property type="term" value="F:aminoacyl-tRNA deacylase activity"/>
    <property type="evidence" value="ECO:0007669"/>
    <property type="project" value="UniProtKB-ARBA"/>
</dbReference>
<evidence type="ECO:0000256" key="5">
    <source>
        <dbReference type="SAM" id="Coils"/>
    </source>
</evidence>
<dbReference type="Gene3D" id="3.10.310.40">
    <property type="match status" value="1"/>
</dbReference>
<evidence type="ECO:0000313" key="8">
    <source>
        <dbReference type="Proteomes" id="UP000595254"/>
    </source>
</evidence>
<dbReference type="InterPro" id="IPR051335">
    <property type="entry name" value="Alanyl-tRNA_Editing_Enzymes"/>
</dbReference>
<dbReference type="PANTHER" id="PTHR43462">
    <property type="entry name" value="ALANYL-TRNA EDITING PROTEIN"/>
    <property type="match status" value="1"/>
</dbReference>
<dbReference type="GO" id="GO:0005524">
    <property type="term" value="F:ATP binding"/>
    <property type="evidence" value="ECO:0007669"/>
    <property type="project" value="InterPro"/>
</dbReference>
<dbReference type="RefSeq" id="WP_040376126.1">
    <property type="nucleotide sequence ID" value="NZ_CP068053.1"/>
</dbReference>
<comment type="subcellular location">
    <subcellularLocation>
        <location evidence="2">Cytoplasm</location>
    </subcellularLocation>
</comment>
<evidence type="ECO:0000256" key="2">
    <source>
        <dbReference type="ARBA" id="ARBA00004496"/>
    </source>
</evidence>
<evidence type="ECO:0000256" key="4">
    <source>
        <dbReference type="ARBA" id="ARBA00022833"/>
    </source>
</evidence>
<dbReference type="SUPFAM" id="SSF55186">
    <property type="entry name" value="ThrRS/AlaRS common domain"/>
    <property type="match status" value="1"/>
</dbReference>
<accession>A0A974NMH9</accession>
<dbReference type="Proteomes" id="UP000595254">
    <property type="component" value="Chromosome"/>
</dbReference>
<evidence type="ECO:0000259" key="6">
    <source>
        <dbReference type="PROSITE" id="PS50860"/>
    </source>
</evidence>
<dbReference type="PROSITE" id="PS50860">
    <property type="entry name" value="AA_TRNA_LIGASE_II_ALA"/>
    <property type="match status" value="1"/>
</dbReference>
<dbReference type="Pfam" id="PF02272">
    <property type="entry name" value="DHHA1"/>
    <property type="match status" value="1"/>
</dbReference>
<keyword evidence="8" id="KW-1185">Reference proteome</keyword>
<dbReference type="GO" id="GO:0006419">
    <property type="term" value="P:alanyl-tRNA aminoacylation"/>
    <property type="evidence" value="ECO:0007669"/>
    <property type="project" value="InterPro"/>
</dbReference>
<dbReference type="KEGG" id="ppsr:I6J18_22895"/>
<dbReference type="AlphaFoldDB" id="A0A974NMH9"/>
<keyword evidence="5" id="KW-0175">Coiled coil</keyword>
<feature type="domain" description="Alanyl-transfer RNA synthetases family profile" evidence="6">
    <location>
        <begin position="1"/>
        <end position="213"/>
    </location>
</feature>
<dbReference type="GO" id="GO:0005737">
    <property type="term" value="C:cytoplasm"/>
    <property type="evidence" value="ECO:0007669"/>
    <property type="project" value="UniProtKB-SubCell"/>
</dbReference>
<dbReference type="SMART" id="SM00863">
    <property type="entry name" value="tRNA_SAD"/>
    <property type="match status" value="1"/>
</dbReference>
<evidence type="ECO:0000256" key="3">
    <source>
        <dbReference type="ARBA" id="ARBA00022723"/>
    </source>
</evidence>
<evidence type="ECO:0000256" key="1">
    <source>
        <dbReference type="ARBA" id="ARBA00001947"/>
    </source>
</evidence>
<proteinExistence type="predicted"/>
<dbReference type="InterPro" id="IPR018165">
    <property type="entry name" value="Ala-tRNA-synth_IIc_core"/>
</dbReference>
<feature type="coiled-coil region" evidence="5">
    <location>
        <begin position="251"/>
        <end position="285"/>
    </location>
</feature>
<dbReference type="EMBL" id="CP068053">
    <property type="protein sequence ID" value="QQT00375.1"/>
    <property type="molecule type" value="Genomic_DNA"/>
</dbReference>
<keyword evidence="3" id="KW-0479">Metal-binding</keyword>
<dbReference type="InterPro" id="IPR003156">
    <property type="entry name" value="DHHA1_dom"/>
</dbReference>
<dbReference type="InterPro" id="IPR012947">
    <property type="entry name" value="tRNA_SAD"/>
</dbReference>
<dbReference type="Gene3D" id="3.30.980.10">
    <property type="entry name" value="Threonyl-trna Synthetase, Chain A, domain 2"/>
    <property type="match status" value="1"/>
</dbReference>
<dbReference type="GO" id="GO:0004813">
    <property type="term" value="F:alanine-tRNA ligase activity"/>
    <property type="evidence" value="ECO:0007669"/>
    <property type="project" value="InterPro"/>
</dbReference>
<dbReference type="GO" id="GO:0003676">
    <property type="term" value="F:nucleic acid binding"/>
    <property type="evidence" value="ECO:0007669"/>
    <property type="project" value="InterPro"/>
</dbReference>
<dbReference type="Gene3D" id="2.40.30.130">
    <property type="match status" value="1"/>
</dbReference>